<dbReference type="EMBL" id="CH476738">
    <property type="protein sequence ID" value="EIE85241.1"/>
    <property type="molecule type" value="Genomic_DNA"/>
</dbReference>
<dbReference type="InterPro" id="IPR005135">
    <property type="entry name" value="Endo/exonuclease/phosphatase"/>
</dbReference>
<organism evidence="2 3">
    <name type="scientific">Rhizopus delemar (strain RA 99-880 / ATCC MYA-4621 / FGSC 9543 / NRRL 43880)</name>
    <name type="common">Mucormycosis agent</name>
    <name type="synonym">Rhizopus arrhizus var. delemar</name>
    <dbReference type="NCBI Taxonomy" id="246409"/>
    <lineage>
        <taxon>Eukaryota</taxon>
        <taxon>Fungi</taxon>
        <taxon>Fungi incertae sedis</taxon>
        <taxon>Mucoromycota</taxon>
        <taxon>Mucoromycotina</taxon>
        <taxon>Mucoromycetes</taxon>
        <taxon>Mucorales</taxon>
        <taxon>Mucorineae</taxon>
        <taxon>Rhizopodaceae</taxon>
        <taxon>Rhizopus</taxon>
    </lineage>
</organism>
<dbReference type="CDD" id="cd01650">
    <property type="entry name" value="RT_nLTR_like"/>
    <property type="match status" value="1"/>
</dbReference>
<dbReference type="GO" id="GO:0003824">
    <property type="term" value="F:catalytic activity"/>
    <property type="evidence" value="ECO:0007669"/>
    <property type="project" value="InterPro"/>
</dbReference>
<dbReference type="SUPFAM" id="SSF56219">
    <property type="entry name" value="DNase I-like"/>
    <property type="match status" value="1"/>
</dbReference>
<evidence type="ECO:0000259" key="1">
    <source>
        <dbReference type="PROSITE" id="PS50878"/>
    </source>
</evidence>
<accession>I1C9W1</accession>
<dbReference type="OMA" id="INERIMW"/>
<dbReference type="SUPFAM" id="SSF56672">
    <property type="entry name" value="DNA/RNA polymerases"/>
    <property type="match status" value="1"/>
</dbReference>
<protein>
    <recommendedName>
        <fullName evidence="1">Reverse transcriptase domain-containing protein</fullName>
    </recommendedName>
</protein>
<dbReference type="Gene3D" id="3.60.10.10">
    <property type="entry name" value="Endonuclease/exonuclease/phosphatase"/>
    <property type="match status" value="1"/>
</dbReference>
<dbReference type="InterPro" id="IPR000477">
    <property type="entry name" value="RT_dom"/>
</dbReference>
<sequence>MSVSPTTNIPSSHPHSIPFGSPASLVSPGSHGSHGPFSPSSSSSPSSIPLTIGLWNANGLQESTVEDLLRHCQSFSLVFITETWLLRPTGSVPLGPSSTCMALLWSTAIVALKVSLLWSRLRVRWLWYSSRFIPNDTIICGDLNARLGAITGDSVANARGSVLLRWCEEHGLSVLNSTLAPGVPTFLSYRGGQVKQSMIDYFLTNTTSALRSPRMQVYSDLSLGSDHKLLSLSFDYAVPDGYPSQPVLSSSTARRLWNLSRLKEPDVCSLYVATFQSLAAPLVDQLKALKSSPPSAAPPIDALNDSLNEAIYSALDKSVGSRSSRPSQWKPFWNAHLQELADVREHHYRRWRRAIGIDKALWWDRHQAAQVRFRAALKSAKRLSWRAFCDSLARGELPRAMSNVKVIRNRRRQQVGFTHPDGPAAGASAMRQHLASVYSGDGLPSRRPDPLPSVSGMVSFDLDSQDPGMPSFTADSVGSLMRRLPLRKAPGPDHLRTEMFLPIKSVLAPLLSLLFSICYQWSYTPSLWRQAQVVPIHKKGDPTSPGNYRPISLTSIVRKLFEMCLFPSVEDVSPPLDVAQGGFRHQRSALDQALCLHDLMHSYRRRHNHHPVIAFLDIKSAYDTVDRRIIWQSMLASSAPLSLVSLLANMFDDVSVSVLLQNNVSDPFVPSTGVLQGSVLSPHLYSIYINTMPALLRSAASATTTSVLSASPSGPPGPGALVSDGLPFGPLVGTAALSSSPPSPTPINSLLYADDVALVGSAREVRHMLDLAQTHSLTLGYKWSPLKCAVLNAPSTSSSRFVKMSLYDQDLPTVEEFTYLGVPFDGKGISVSAMIKYRSSSTLAAIAQLHSMGLNRQGFALLLSSRLFAAFIRPKLEYGLAIARRTRKDGEELNRTQDRCLRMLVGGHRTASTVVLRHIANLPSMTFRADTLVLLYNGLSSKRKV</sequence>
<dbReference type="Pfam" id="PF00078">
    <property type="entry name" value="RVT_1"/>
    <property type="match status" value="1"/>
</dbReference>
<dbReference type="Proteomes" id="UP000009138">
    <property type="component" value="Unassembled WGS sequence"/>
</dbReference>
<dbReference type="PROSITE" id="PS50878">
    <property type="entry name" value="RT_POL"/>
    <property type="match status" value="1"/>
</dbReference>
<proteinExistence type="predicted"/>
<dbReference type="PANTHER" id="PTHR19446">
    <property type="entry name" value="REVERSE TRANSCRIPTASES"/>
    <property type="match status" value="1"/>
</dbReference>
<gene>
    <name evidence="2" type="ORF">RO3G_09951</name>
</gene>
<dbReference type="Pfam" id="PF14529">
    <property type="entry name" value="Exo_endo_phos_2"/>
    <property type="match status" value="1"/>
</dbReference>
<evidence type="ECO:0000313" key="3">
    <source>
        <dbReference type="Proteomes" id="UP000009138"/>
    </source>
</evidence>
<keyword evidence="3" id="KW-1185">Reference proteome</keyword>
<evidence type="ECO:0000313" key="2">
    <source>
        <dbReference type="EMBL" id="EIE85241.1"/>
    </source>
</evidence>
<reference evidence="2 3" key="1">
    <citation type="journal article" date="2009" name="PLoS Genet.">
        <title>Genomic analysis of the basal lineage fungus Rhizopus oryzae reveals a whole-genome duplication.</title>
        <authorList>
            <person name="Ma L.-J."/>
            <person name="Ibrahim A.S."/>
            <person name="Skory C."/>
            <person name="Grabherr M.G."/>
            <person name="Burger G."/>
            <person name="Butler M."/>
            <person name="Elias M."/>
            <person name="Idnurm A."/>
            <person name="Lang B.F."/>
            <person name="Sone T."/>
            <person name="Abe A."/>
            <person name="Calvo S.E."/>
            <person name="Corrochano L.M."/>
            <person name="Engels R."/>
            <person name="Fu J."/>
            <person name="Hansberg W."/>
            <person name="Kim J.-M."/>
            <person name="Kodira C.D."/>
            <person name="Koehrsen M.J."/>
            <person name="Liu B."/>
            <person name="Miranda-Saavedra D."/>
            <person name="O'Leary S."/>
            <person name="Ortiz-Castellanos L."/>
            <person name="Poulter R."/>
            <person name="Rodriguez-Romero J."/>
            <person name="Ruiz-Herrera J."/>
            <person name="Shen Y.-Q."/>
            <person name="Zeng Q."/>
            <person name="Galagan J."/>
            <person name="Birren B.W."/>
            <person name="Cuomo C.A."/>
            <person name="Wickes B.L."/>
        </authorList>
    </citation>
    <scope>NUCLEOTIDE SEQUENCE [LARGE SCALE GENOMIC DNA]</scope>
    <source>
        <strain evidence="3">RA 99-880 / ATCC MYA-4621 / FGSC 9543 / NRRL 43880</strain>
    </source>
</reference>
<dbReference type="InterPro" id="IPR043502">
    <property type="entry name" value="DNA/RNA_pol_sf"/>
</dbReference>
<dbReference type="GeneID" id="93616917"/>
<dbReference type="AlphaFoldDB" id="I1C9W1"/>
<dbReference type="InterPro" id="IPR036691">
    <property type="entry name" value="Endo/exonu/phosph_ase_sf"/>
</dbReference>
<dbReference type="VEuPathDB" id="FungiDB:RO3G_09951"/>
<dbReference type="eggNOG" id="KOG1075">
    <property type="taxonomic scope" value="Eukaryota"/>
</dbReference>
<dbReference type="RefSeq" id="XP_067520637.1">
    <property type="nucleotide sequence ID" value="XM_067664536.1"/>
</dbReference>
<feature type="domain" description="Reverse transcriptase" evidence="1">
    <location>
        <begin position="517"/>
        <end position="824"/>
    </location>
</feature>
<dbReference type="InParanoid" id="I1C9W1"/>
<dbReference type="STRING" id="246409.I1C9W1"/>
<name>I1C9W1_RHIO9</name>